<reference evidence="4 5" key="1">
    <citation type="submission" date="2023-11" db="EMBL/GenBank/DDBJ databases">
        <title>Lentzea sokolovensis, sp. nov., Lentzea kristufkii, sp. nov., and Lentzea miocenensis, sp. nov., rare actinobacteria from Sokolov Coal Basin, Miocene lacustrine sediment, Czech Republic.</title>
        <authorList>
            <person name="Lara A."/>
            <person name="Kotroba L."/>
            <person name="Nouioui I."/>
            <person name="Neumann-Schaal M."/>
            <person name="Mast Y."/>
            <person name="Chronakova A."/>
        </authorList>
    </citation>
    <scope>NUCLEOTIDE SEQUENCE [LARGE SCALE GENOMIC DNA]</scope>
    <source>
        <strain evidence="4 5">BCCO 10_0798</strain>
    </source>
</reference>
<dbReference type="InterPro" id="IPR011042">
    <property type="entry name" value="6-blade_b-propeller_TolB-like"/>
</dbReference>
<dbReference type="InterPro" id="IPR005511">
    <property type="entry name" value="SMP-30"/>
</dbReference>
<protein>
    <submittedName>
        <fullName evidence="4">SMP-30/gluconolactonase/LRE family protein</fullName>
    </submittedName>
</protein>
<dbReference type="RefSeq" id="WP_319982136.1">
    <property type="nucleotide sequence ID" value="NZ_JAXAVV010000001.1"/>
</dbReference>
<accession>A0ABU4TI65</accession>
<proteinExistence type="inferred from homology"/>
<dbReference type="EMBL" id="JAXAVV010000001">
    <property type="protein sequence ID" value="MDX8047966.1"/>
    <property type="molecule type" value="Genomic_DNA"/>
</dbReference>
<feature type="compositionally biased region" description="Low complexity" evidence="2">
    <location>
        <begin position="52"/>
        <end position="70"/>
    </location>
</feature>
<dbReference type="Pfam" id="PF08450">
    <property type="entry name" value="SGL"/>
    <property type="match status" value="1"/>
</dbReference>
<comment type="caution">
    <text evidence="4">The sequence shown here is derived from an EMBL/GenBank/DDBJ whole genome shotgun (WGS) entry which is preliminary data.</text>
</comment>
<dbReference type="PANTHER" id="PTHR10907">
    <property type="entry name" value="REGUCALCIN"/>
    <property type="match status" value="1"/>
</dbReference>
<evidence type="ECO:0000313" key="5">
    <source>
        <dbReference type="Proteomes" id="UP001271792"/>
    </source>
</evidence>
<organism evidence="4 5">
    <name type="scientific">Lentzea kristufekii</name>
    <dbReference type="NCBI Taxonomy" id="3095430"/>
    <lineage>
        <taxon>Bacteria</taxon>
        <taxon>Bacillati</taxon>
        <taxon>Actinomycetota</taxon>
        <taxon>Actinomycetes</taxon>
        <taxon>Pseudonocardiales</taxon>
        <taxon>Pseudonocardiaceae</taxon>
        <taxon>Lentzea</taxon>
    </lineage>
</organism>
<name>A0ABU4TI65_9PSEU</name>
<feature type="domain" description="SMP-30/Gluconolactonase/LRE-like region" evidence="3">
    <location>
        <begin position="83"/>
        <end position="207"/>
    </location>
</feature>
<evidence type="ECO:0000256" key="1">
    <source>
        <dbReference type="ARBA" id="ARBA00008853"/>
    </source>
</evidence>
<dbReference type="InterPro" id="IPR013658">
    <property type="entry name" value="SGL"/>
</dbReference>
<evidence type="ECO:0000313" key="4">
    <source>
        <dbReference type="EMBL" id="MDX8047966.1"/>
    </source>
</evidence>
<evidence type="ECO:0000259" key="3">
    <source>
        <dbReference type="Pfam" id="PF08450"/>
    </source>
</evidence>
<feature type="region of interest" description="Disordered" evidence="2">
    <location>
        <begin position="38"/>
        <end position="70"/>
    </location>
</feature>
<gene>
    <name evidence="4" type="ORF">SK571_01105</name>
</gene>
<evidence type="ECO:0000256" key="2">
    <source>
        <dbReference type="SAM" id="MobiDB-lite"/>
    </source>
</evidence>
<dbReference type="PANTHER" id="PTHR10907:SF47">
    <property type="entry name" value="REGUCALCIN"/>
    <property type="match status" value="1"/>
</dbReference>
<dbReference type="Proteomes" id="UP001271792">
    <property type="component" value="Unassembled WGS sequence"/>
</dbReference>
<dbReference type="SUPFAM" id="SSF63829">
    <property type="entry name" value="Calcium-dependent phosphotriesterase"/>
    <property type="match status" value="1"/>
</dbReference>
<sequence>MAPGRSRACRGDAGLVVRRRGRLEECVPTMRGLPDHGDAWSRPWHETGVDCPDSTLASPSPTPPARATSSWRVISPATSMGWTNDAVADPAGRFWVTTMAYTTPSPAPAPCTAWDVLKGLTIPNGPAFSPDGTLLYFADSGRGVVHRFEVDRDGDPAARRVFLHTPHHTPDGMTTDVAGNLWIAFWGASVVRRYRPDGRLGRSNHAPRPPADEFVPAVS</sequence>
<reference evidence="4 5" key="2">
    <citation type="submission" date="2023-11" db="EMBL/GenBank/DDBJ databases">
        <authorList>
            <person name="Lara A.C."/>
            <person name="Chronakova A."/>
        </authorList>
    </citation>
    <scope>NUCLEOTIDE SEQUENCE [LARGE SCALE GENOMIC DNA]</scope>
    <source>
        <strain evidence="4 5">BCCO 10_0798</strain>
    </source>
</reference>
<dbReference type="PRINTS" id="PR01790">
    <property type="entry name" value="SMP30FAMILY"/>
</dbReference>
<keyword evidence="5" id="KW-1185">Reference proteome</keyword>
<feature type="region of interest" description="Disordered" evidence="2">
    <location>
        <begin position="199"/>
        <end position="219"/>
    </location>
</feature>
<comment type="similarity">
    <text evidence="1">Belongs to the SMP-30/CGR1 family.</text>
</comment>
<feature type="compositionally biased region" description="Basic and acidic residues" evidence="2">
    <location>
        <begin position="38"/>
        <end position="48"/>
    </location>
</feature>
<dbReference type="Gene3D" id="2.120.10.30">
    <property type="entry name" value="TolB, C-terminal domain"/>
    <property type="match status" value="1"/>
</dbReference>